<dbReference type="Proteomes" id="UP000033085">
    <property type="component" value="Chromosome"/>
</dbReference>
<dbReference type="EMBL" id="CP033238">
    <property type="protein sequence ID" value="AZF75414.1"/>
    <property type="molecule type" value="Genomic_DNA"/>
</dbReference>
<dbReference type="Proteomes" id="UP000273194">
    <property type="component" value="Chromosome"/>
</dbReference>
<evidence type="ECO:0000313" key="20">
    <source>
        <dbReference type="Proteomes" id="UP000273443"/>
    </source>
</evidence>
<dbReference type="Proteomes" id="UP000278715">
    <property type="component" value="Chromosome"/>
</dbReference>
<dbReference type="EMBL" id="CP011055">
    <property type="protein sequence ID" value="AKA73041.1"/>
    <property type="molecule type" value="Genomic_DNA"/>
</dbReference>
<reference evidence="3" key="5">
    <citation type="submission" date="2018-10" db="EMBL/GenBank/DDBJ databases">
        <authorList>
            <person name="McCarthy S."/>
            <person name="Gradnigo J."/>
            <person name="Johnson T."/>
            <person name="Payne S."/>
            <person name="Lipzen A."/>
            <person name="Schackwitz W."/>
            <person name="Martin J."/>
            <person name="Moriyama E."/>
            <person name="Blum P."/>
        </authorList>
    </citation>
    <scope>NUCLEOTIDE SEQUENCE</scope>
    <source>
        <strain evidence="1">SARC-B</strain>
        <strain evidence="2">SARC-C</strain>
        <strain evidence="3">SULA</strain>
    </source>
</reference>
<proteinExistence type="predicted"/>
<dbReference type="RefSeq" id="WP_009989846.1">
    <property type="nucleotide sequence ID" value="NZ_CP011055.2"/>
</dbReference>
<reference evidence="11 24" key="6">
    <citation type="journal article" date="2020" name="Nat. Commun.">
        <title>The structures of two archaeal type IV pili illuminate evolutionary relationships.</title>
        <authorList>
            <person name="Wang F."/>
            <person name="Baquero D.P."/>
            <person name="Su Z."/>
            <person name="Beltran L.C."/>
            <person name="Prangishvili D."/>
            <person name="Krupovic M."/>
            <person name="Egelman E.H."/>
        </authorList>
    </citation>
    <scope>NUCLEOTIDE SEQUENCE [LARGE SCALE GENOMIC DNA]</scope>
    <source>
        <strain evidence="11 24">POZ149</strain>
    </source>
</reference>
<dbReference type="EMBL" id="CP033240">
    <property type="protein sequence ID" value="AZF80627.1"/>
    <property type="molecule type" value="Genomic_DNA"/>
</dbReference>
<accession>A0A0E3GW45</accession>
<evidence type="ECO:0000313" key="7">
    <source>
        <dbReference type="EMBL" id="AZF75414.1"/>
    </source>
</evidence>
<reference evidence="12" key="3">
    <citation type="submission" date="2016-04" db="EMBL/GenBank/DDBJ databases">
        <authorList>
            <person name="Evans L.H."/>
            <person name="Alamgir A."/>
            <person name="Owens N."/>
            <person name="Weber N.D."/>
            <person name="Virtaneva K."/>
            <person name="Barbian K."/>
            <person name="Babar A."/>
            <person name="Rosenke K."/>
        </authorList>
    </citation>
    <scope>NUCLEOTIDE SEQUENCE</scope>
    <source>
        <strain evidence="12">P1</strain>
    </source>
</reference>
<dbReference type="GeneID" id="70585124"/>
<gene>
    <name evidence="11" type="ORF">HFC64_09605</name>
    <name evidence="12" type="ORF">SSOP1_2954</name>
    <name evidence="3" type="ORF">SULA_0654</name>
    <name evidence="1" type="ORF">SULB_0656</name>
    <name evidence="2" type="ORF">SULC_0654</name>
    <name evidence="4" type="ORF">SULG_03340</name>
    <name evidence="5" type="ORF">SULH_03340</name>
    <name evidence="6" type="ORF">SULI_03340</name>
    <name evidence="7" type="ORF">SULM_03340</name>
    <name evidence="8" type="ORF">SULN_03340</name>
    <name evidence="9" type="ORF">SULO_03350</name>
    <name evidence="10" type="ORF">SULZ_03375</name>
</gene>
<reference evidence="17 18" key="4">
    <citation type="journal article" date="2018" name="Proc. Natl. Acad. Sci. U.S.A.">
        <title>Nonmutational mechanism of inheritance in the Archaeon Sulfolobus solfataricus.</title>
        <authorList>
            <person name="Payne S."/>
            <person name="McCarthy S."/>
            <person name="Johnson T."/>
            <person name="North E."/>
            <person name="Blum P."/>
        </authorList>
    </citation>
    <scope>NUCLEOTIDE SEQUENCE [LARGE SCALE GENOMIC DNA]</scope>
    <source>
        <strain evidence="5 17">SARC-H</strain>
        <strain evidence="6 21">SARC-I</strain>
        <strain evidence="8 22">SARC-N</strain>
        <strain evidence="9 23">SARC-O</strain>
        <strain evidence="10 18">SUL120</strain>
        <strain evidence="4 19">SULG</strain>
        <strain evidence="7 20">SULM</strain>
    </source>
</reference>
<dbReference type="EMBL" id="CP033241">
    <property type="protein sequence ID" value="AZF83234.1"/>
    <property type="molecule type" value="Genomic_DNA"/>
</dbReference>
<dbReference type="Proteomes" id="UP000269431">
    <property type="component" value="Chromosome"/>
</dbReference>
<evidence type="ECO:0000313" key="5">
    <source>
        <dbReference type="EMBL" id="AZF70170.1"/>
    </source>
</evidence>
<evidence type="ECO:0000313" key="24">
    <source>
        <dbReference type="Proteomes" id="UP000594632"/>
    </source>
</evidence>
<evidence type="ECO:0000313" key="10">
    <source>
        <dbReference type="EMBL" id="AZF83234.1"/>
    </source>
</evidence>
<evidence type="ECO:0000313" key="11">
    <source>
        <dbReference type="EMBL" id="QPG50040.1"/>
    </source>
</evidence>
<evidence type="ECO:0000313" key="14">
    <source>
        <dbReference type="Proteomes" id="UP000033085"/>
    </source>
</evidence>
<evidence type="ECO:0000313" key="22">
    <source>
        <dbReference type="Proteomes" id="UP000278715"/>
    </source>
</evidence>
<evidence type="ECO:0000313" key="6">
    <source>
        <dbReference type="EMBL" id="AZF72790.1"/>
    </source>
</evidence>
<dbReference type="Proteomes" id="UP000273443">
    <property type="component" value="Chromosome"/>
</dbReference>
<protein>
    <submittedName>
        <fullName evidence="3">Uncharacterized protein</fullName>
    </submittedName>
</protein>
<evidence type="ECO:0000313" key="3">
    <source>
        <dbReference type="EMBL" id="AKA78431.1"/>
    </source>
</evidence>
<evidence type="ECO:0000313" key="8">
    <source>
        <dbReference type="EMBL" id="AZF78023.1"/>
    </source>
</evidence>
<evidence type="ECO:0000313" key="21">
    <source>
        <dbReference type="Proteomes" id="UP000275843"/>
    </source>
</evidence>
<dbReference type="Proteomes" id="UP000594632">
    <property type="component" value="Chromosome"/>
</dbReference>
<evidence type="ECO:0000313" key="9">
    <source>
        <dbReference type="EMBL" id="AZF80627.1"/>
    </source>
</evidence>
<evidence type="ECO:0000313" key="12">
    <source>
        <dbReference type="EMBL" id="SAI86508.1"/>
    </source>
</evidence>
<organism evidence="3 15">
    <name type="scientific">Saccharolobus solfataricus</name>
    <name type="common">Sulfolobus solfataricus</name>
    <dbReference type="NCBI Taxonomy" id="2287"/>
    <lineage>
        <taxon>Archaea</taxon>
        <taxon>Thermoproteota</taxon>
        <taxon>Thermoprotei</taxon>
        <taxon>Sulfolobales</taxon>
        <taxon>Sulfolobaceae</taxon>
        <taxon>Saccharolobus</taxon>
    </lineage>
</organism>
<dbReference type="GeneID" id="24780391"/>
<name>A0A0E3GW45_SACSO</name>
<evidence type="ECO:0000313" key="13">
    <source>
        <dbReference type="Proteomes" id="UP000033057"/>
    </source>
</evidence>
<dbReference type="EMBL" id="LT549890">
    <property type="protein sequence ID" value="SAI86508.1"/>
    <property type="molecule type" value="Genomic_DNA"/>
</dbReference>
<evidence type="ECO:0000313" key="16">
    <source>
        <dbReference type="Proteomes" id="UP000076770"/>
    </source>
</evidence>
<evidence type="ECO:0000313" key="15">
    <source>
        <dbReference type="Proteomes" id="UP000033106"/>
    </source>
</evidence>
<dbReference type="Proteomes" id="UP000267993">
    <property type="component" value="Chromosome"/>
</dbReference>
<evidence type="ECO:0000313" key="18">
    <source>
        <dbReference type="Proteomes" id="UP000269431"/>
    </source>
</evidence>
<evidence type="ECO:0000313" key="4">
    <source>
        <dbReference type="EMBL" id="AZF67550.1"/>
    </source>
</evidence>
<evidence type="ECO:0000313" key="19">
    <source>
        <dbReference type="Proteomes" id="UP000273194"/>
    </source>
</evidence>
<dbReference type="AlphaFoldDB" id="A0A0E3GW45"/>
<reference evidence="16" key="2">
    <citation type="submission" date="2016-04" db="EMBL/GenBank/DDBJ databases">
        <authorList>
            <person name="Shah S.A."/>
            <person name="Garrett R.A."/>
        </authorList>
    </citation>
    <scope>NUCLEOTIDE SEQUENCE [LARGE SCALE GENOMIC DNA]</scope>
    <source>
        <strain evidence="16">ATCC 35091 / DSM 1616 / JCM 8930 / NBRC 15331 / P1</strain>
    </source>
</reference>
<dbReference type="EMBL" id="CP011056">
    <property type="protein sequence ID" value="AKA75739.1"/>
    <property type="molecule type" value="Genomic_DNA"/>
</dbReference>
<dbReference type="EMBL" id="CP033235">
    <property type="protein sequence ID" value="AZF67550.1"/>
    <property type="molecule type" value="Genomic_DNA"/>
</dbReference>
<dbReference type="Proteomes" id="UP000033057">
    <property type="component" value="Chromosome"/>
</dbReference>
<evidence type="ECO:0000313" key="23">
    <source>
        <dbReference type="Proteomes" id="UP000282269"/>
    </source>
</evidence>
<dbReference type="OrthoDB" id="36352at2157"/>
<dbReference type="KEGG" id="ssol:SULB_0656"/>
<dbReference type="Proteomes" id="UP000033106">
    <property type="component" value="Chromosome"/>
</dbReference>
<dbReference type="Proteomes" id="UP000076770">
    <property type="component" value="Chromosome i"/>
</dbReference>
<dbReference type="EMBL" id="CP033236">
    <property type="protein sequence ID" value="AZF70170.1"/>
    <property type="molecule type" value="Genomic_DNA"/>
</dbReference>
<dbReference type="Proteomes" id="UP000275843">
    <property type="component" value="Chromosome"/>
</dbReference>
<sequence>MLDKVREIVRKIDPNAEIQISRNKKFTKIRVKSNRYCDRAKIWISLYELFKDHEGIIIEVE</sequence>
<dbReference type="EMBL" id="CP011057">
    <property type="protein sequence ID" value="AKA78431.1"/>
    <property type="molecule type" value="Genomic_DNA"/>
</dbReference>
<dbReference type="EMBL" id="CP050869">
    <property type="protein sequence ID" value="QPG50040.1"/>
    <property type="molecule type" value="Genomic_DNA"/>
</dbReference>
<dbReference type="EMBL" id="CP033237">
    <property type="protein sequence ID" value="AZF72790.1"/>
    <property type="molecule type" value="Genomic_DNA"/>
</dbReference>
<evidence type="ECO:0000313" key="2">
    <source>
        <dbReference type="EMBL" id="AKA75739.1"/>
    </source>
</evidence>
<dbReference type="KEGG" id="ssof:SULC_0654"/>
<dbReference type="EMBL" id="CP033239">
    <property type="protein sequence ID" value="AZF78023.1"/>
    <property type="molecule type" value="Genomic_DNA"/>
</dbReference>
<reference evidence="13 14" key="1">
    <citation type="journal article" date="2015" name="Genome Announc.">
        <title>Complete Genome Sequence of Sulfolobus solfataricus Strain 98/2 and Evolved Derivatives.</title>
        <authorList>
            <person name="McCarthy S."/>
            <person name="Gradnigo J."/>
            <person name="Johnson T."/>
            <person name="Payne S."/>
            <person name="Lipzen A."/>
            <person name="Martin J."/>
            <person name="Schackwitz W."/>
            <person name="Moriyama E."/>
            <person name="Blum P."/>
        </authorList>
    </citation>
    <scope>NUCLEOTIDE SEQUENCE [LARGE SCALE GENOMIC DNA]</scope>
    <source>
        <strain evidence="13">98/2 SULC</strain>
        <strain evidence="1">SARC-B</strain>
        <strain evidence="2">SARC-C</strain>
        <strain evidence="3 15">SULA</strain>
        <strain evidence="14">SULB</strain>
    </source>
</reference>
<evidence type="ECO:0000313" key="17">
    <source>
        <dbReference type="Proteomes" id="UP000267993"/>
    </source>
</evidence>
<dbReference type="KEGG" id="ssoa:SULA_0654"/>
<evidence type="ECO:0000313" key="1">
    <source>
        <dbReference type="EMBL" id="AKA73041.1"/>
    </source>
</evidence>
<dbReference type="Proteomes" id="UP000282269">
    <property type="component" value="Chromosome"/>
</dbReference>